<evidence type="ECO:0000256" key="1">
    <source>
        <dbReference type="SAM" id="SignalP"/>
    </source>
</evidence>
<organism evidence="2 3">
    <name type="scientific">Aplysia californica</name>
    <name type="common">California sea hare</name>
    <dbReference type="NCBI Taxonomy" id="6500"/>
    <lineage>
        <taxon>Eukaryota</taxon>
        <taxon>Metazoa</taxon>
        <taxon>Spiralia</taxon>
        <taxon>Lophotrochozoa</taxon>
        <taxon>Mollusca</taxon>
        <taxon>Gastropoda</taxon>
        <taxon>Heterobranchia</taxon>
        <taxon>Euthyneura</taxon>
        <taxon>Tectipleura</taxon>
        <taxon>Aplysiida</taxon>
        <taxon>Aplysioidea</taxon>
        <taxon>Aplysiidae</taxon>
        <taxon>Aplysia</taxon>
    </lineage>
</organism>
<proteinExistence type="predicted"/>
<dbReference type="GeneID" id="101862303"/>
<dbReference type="RefSeq" id="XP_005108775.2">
    <property type="nucleotide sequence ID" value="XM_005108718.2"/>
</dbReference>
<sequence>MLKWLLFFLHRNMSSSGFWLVYNSFKTDEECKGLRTELTKEGFEYTLPSDVFQRHSSCEFTMASNLSLGERVRFRVLHSESDVTLRSVEYDEAGHSKIHPLLDNGDWRPYKWVYSRYPLALTLKRSAYTRNGASSFSFEVIDTPGCDGSEITVEVDTDSLDFNSADYPQQYQGSEIFEIPNDLLI</sequence>
<protein>
    <submittedName>
        <fullName evidence="3">Uncharacterized protein LOC101862303</fullName>
    </submittedName>
</protein>
<evidence type="ECO:0000313" key="3">
    <source>
        <dbReference type="RefSeq" id="XP_005108775.2"/>
    </source>
</evidence>
<name>A0ABM0K4U6_APLCA</name>
<keyword evidence="2" id="KW-1185">Reference proteome</keyword>
<feature type="signal peptide" evidence="1">
    <location>
        <begin position="1"/>
        <end position="17"/>
    </location>
</feature>
<reference evidence="3" key="1">
    <citation type="submission" date="2025-08" db="UniProtKB">
        <authorList>
            <consortium name="RefSeq"/>
        </authorList>
    </citation>
    <scope>IDENTIFICATION</scope>
</reference>
<feature type="chain" id="PRO_5047473181" evidence="1">
    <location>
        <begin position="18"/>
        <end position="185"/>
    </location>
</feature>
<gene>
    <name evidence="3" type="primary">LOC101862303</name>
</gene>
<evidence type="ECO:0000313" key="2">
    <source>
        <dbReference type="Proteomes" id="UP000694888"/>
    </source>
</evidence>
<keyword evidence="1" id="KW-0732">Signal</keyword>
<dbReference type="Proteomes" id="UP000694888">
    <property type="component" value="Unplaced"/>
</dbReference>
<accession>A0ABM0K4U6</accession>